<reference evidence="4" key="1">
    <citation type="submission" date="2016-10" db="EMBL/GenBank/DDBJ databases">
        <authorList>
            <person name="Varghese N."/>
            <person name="Submissions S."/>
        </authorList>
    </citation>
    <scope>NUCLEOTIDE SEQUENCE [LARGE SCALE GENOMIC DNA]</scope>
    <source>
        <strain evidence="4">CGMCC 4.6609</strain>
    </source>
</reference>
<sequence length="122" mass="13286">MELASTAPDTAKIRRWAQSILSNVREDDVLDVLLVITELASNIFDHARLPARLKLHRSDEPCTVSIVAEDASPVPPQMQPSRPDSVRGRGLVIVNRLAKQWGVAQRNAGKAVWAVIPCAAAT</sequence>
<dbReference type="AlphaFoldDB" id="A0A1H0LKI9"/>
<dbReference type="RefSeq" id="WP_090097055.1">
    <property type="nucleotide sequence ID" value="NZ_FNIX01000003.1"/>
</dbReference>
<dbReference type="PANTHER" id="PTHR35526">
    <property type="entry name" value="ANTI-SIGMA-F FACTOR RSBW-RELATED"/>
    <property type="match status" value="1"/>
</dbReference>
<dbReference type="EMBL" id="FNIX01000003">
    <property type="protein sequence ID" value="SDO68410.1"/>
    <property type="molecule type" value="Genomic_DNA"/>
</dbReference>
<dbReference type="STRING" id="641025.SAMN05421507_103345"/>
<dbReference type="OrthoDB" id="3478628at2"/>
<dbReference type="PANTHER" id="PTHR35526:SF3">
    <property type="entry name" value="ANTI-SIGMA-F FACTOR RSBW"/>
    <property type="match status" value="1"/>
</dbReference>
<keyword evidence="1" id="KW-0723">Serine/threonine-protein kinase</keyword>
<feature type="domain" description="Histidine kinase/HSP90-like ATPase" evidence="2">
    <location>
        <begin position="6"/>
        <end position="115"/>
    </location>
</feature>
<accession>A0A1H0LKI9</accession>
<keyword evidence="4" id="KW-1185">Reference proteome</keyword>
<evidence type="ECO:0000259" key="2">
    <source>
        <dbReference type="Pfam" id="PF13581"/>
    </source>
</evidence>
<dbReference type="Gene3D" id="3.30.565.10">
    <property type="entry name" value="Histidine kinase-like ATPase, C-terminal domain"/>
    <property type="match status" value="1"/>
</dbReference>
<dbReference type="InterPro" id="IPR003594">
    <property type="entry name" value="HATPase_dom"/>
</dbReference>
<proteinExistence type="predicted"/>
<dbReference type="SUPFAM" id="SSF55874">
    <property type="entry name" value="ATPase domain of HSP90 chaperone/DNA topoisomerase II/histidine kinase"/>
    <property type="match status" value="1"/>
</dbReference>
<evidence type="ECO:0000313" key="4">
    <source>
        <dbReference type="Proteomes" id="UP000199691"/>
    </source>
</evidence>
<name>A0A1H0LKI9_9PSEU</name>
<organism evidence="3 4">
    <name type="scientific">Lentzea jiangxiensis</name>
    <dbReference type="NCBI Taxonomy" id="641025"/>
    <lineage>
        <taxon>Bacteria</taxon>
        <taxon>Bacillati</taxon>
        <taxon>Actinomycetota</taxon>
        <taxon>Actinomycetes</taxon>
        <taxon>Pseudonocardiales</taxon>
        <taxon>Pseudonocardiaceae</taxon>
        <taxon>Lentzea</taxon>
    </lineage>
</organism>
<evidence type="ECO:0000313" key="3">
    <source>
        <dbReference type="EMBL" id="SDO68410.1"/>
    </source>
</evidence>
<dbReference type="InterPro" id="IPR036890">
    <property type="entry name" value="HATPase_C_sf"/>
</dbReference>
<evidence type="ECO:0000256" key="1">
    <source>
        <dbReference type="ARBA" id="ARBA00022527"/>
    </source>
</evidence>
<dbReference type="Pfam" id="PF13581">
    <property type="entry name" value="HATPase_c_2"/>
    <property type="match status" value="1"/>
</dbReference>
<dbReference type="GO" id="GO:0004674">
    <property type="term" value="F:protein serine/threonine kinase activity"/>
    <property type="evidence" value="ECO:0007669"/>
    <property type="project" value="UniProtKB-KW"/>
</dbReference>
<dbReference type="Proteomes" id="UP000199691">
    <property type="component" value="Unassembled WGS sequence"/>
</dbReference>
<dbReference type="CDD" id="cd16936">
    <property type="entry name" value="HATPase_RsbW-like"/>
    <property type="match status" value="1"/>
</dbReference>
<keyword evidence="3" id="KW-0808">Transferase</keyword>
<gene>
    <name evidence="3" type="ORF">SAMN05421507_103345</name>
</gene>
<protein>
    <submittedName>
        <fullName evidence="3">Histidine kinase-like ATPase domain-containing protein</fullName>
    </submittedName>
</protein>
<dbReference type="InterPro" id="IPR050267">
    <property type="entry name" value="Anti-sigma-factor_SerPK"/>
</dbReference>
<keyword evidence="3" id="KW-0418">Kinase</keyword>